<proteinExistence type="predicted"/>
<accession>A0A6B8LY11</accession>
<evidence type="ECO:0000313" key="1">
    <source>
        <dbReference type="EMBL" id="QGM96334.1"/>
    </source>
</evidence>
<organism evidence="1 2">
    <name type="scientific">Methylocystis parvus</name>
    <dbReference type="NCBI Taxonomy" id="134"/>
    <lineage>
        <taxon>Bacteria</taxon>
        <taxon>Pseudomonadati</taxon>
        <taxon>Pseudomonadota</taxon>
        <taxon>Alphaproteobacteria</taxon>
        <taxon>Hyphomicrobiales</taxon>
        <taxon>Methylocystaceae</taxon>
        <taxon>Methylocystis</taxon>
    </lineage>
</organism>
<evidence type="ECO:0000313" key="2">
    <source>
        <dbReference type="Proteomes" id="UP000422569"/>
    </source>
</evidence>
<gene>
    <name evidence="1" type="ORF">F7D14_01745</name>
</gene>
<dbReference type="EMBL" id="CP044331">
    <property type="protein sequence ID" value="QGM96334.1"/>
    <property type="molecule type" value="Genomic_DNA"/>
</dbReference>
<reference evidence="1 2" key="1">
    <citation type="submission" date="2019-09" db="EMBL/GenBank/DDBJ databases">
        <title>Isolation and complete genome sequencing of Methylocystis species.</title>
        <authorList>
            <person name="Rumah B.L."/>
            <person name="Stead C.E."/>
            <person name="Stevens B.C."/>
            <person name="Minton N.P."/>
            <person name="Grosse-Honebrink A."/>
            <person name="Zhang Y."/>
        </authorList>
    </citation>
    <scope>NUCLEOTIDE SEQUENCE [LARGE SCALE GENOMIC DNA]</scope>
    <source>
        <strain evidence="1 2">BRCS2</strain>
    </source>
</reference>
<dbReference type="KEGG" id="mpar:F7D14_01745"/>
<dbReference type="AlphaFoldDB" id="A0A6B8LY11"/>
<name>A0A6B8LY11_9HYPH</name>
<protein>
    <submittedName>
        <fullName evidence="1">Uncharacterized protein</fullName>
    </submittedName>
</protein>
<dbReference type="RefSeq" id="WP_016920173.1">
    <property type="nucleotide sequence ID" value="NZ_CP044331.1"/>
</dbReference>
<dbReference type="Proteomes" id="UP000422569">
    <property type="component" value="Chromosome"/>
</dbReference>
<sequence length="73" mass="7578">MSAIDNLTAAFNDVRATVSAAVERIQYLAHDLAYARAEAADAAAIEQIAAELHATADQLRGALAASDPTQPQA</sequence>
<keyword evidence="2" id="KW-1185">Reference proteome</keyword>